<dbReference type="Proteomes" id="UP001501074">
    <property type="component" value="Unassembled WGS sequence"/>
</dbReference>
<reference evidence="4" key="1">
    <citation type="journal article" date="2019" name="Int. J. Syst. Evol. Microbiol.">
        <title>The Global Catalogue of Microorganisms (GCM) 10K type strain sequencing project: providing services to taxonomists for standard genome sequencing and annotation.</title>
        <authorList>
            <consortium name="The Broad Institute Genomics Platform"/>
            <consortium name="The Broad Institute Genome Sequencing Center for Infectious Disease"/>
            <person name="Wu L."/>
            <person name="Ma J."/>
        </authorList>
    </citation>
    <scope>NUCLEOTIDE SEQUENCE [LARGE SCALE GENOMIC DNA]</scope>
    <source>
        <strain evidence="4">JCM 16902</strain>
    </source>
</reference>
<feature type="transmembrane region" description="Helical" evidence="2">
    <location>
        <begin position="135"/>
        <end position="159"/>
    </location>
</feature>
<keyword evidence="2" id="KW-1133">Transmembrane helix</keyword>
<dbReference type="EMBL" id="BAAAZO010000002">
    <property type="protein sequence ID" value="GAA3601632.1"/>
    <property type="molecule type" value="Genomic_DNA"/>
</dbReference>
<evidence type="ECO:0000313" key="4">
    <source>
        <dbReference type="Proteomes" id="UP001501074"/>
    </source>
</evidence>
<sequence length="171" mass="18267">MFSRPSRRPTFNPPPGWPVPPGGWRPGPGWAPDPSWPPAPEGWRLWKKGPLLVLSDVVVVLVCFVAALLAWALWMRLGQEPGVDYPVWRVAGLVLTLAAVGLPAAWLNWGPSVTLAVPLGLAVSAYQDWHDDETGLFMVGVVMVFVGSLVVTAVSAGLASAAGQRRRGSSV</sequence>
<evidence type="ECO:0000313" key="3">
    <source>
        <dbReference type="EMBL" id="GAA3601632.1"/>
    </source>
</evidence>
<feature type="transmembrane region" description="Helical" evidence="2">
    <location>
        <begin position="51"/>
        <end position="74"/>
    </location>
</feature>
<feature type="region of interest" description="Disordered" evidence="1">
    <location>
        <begin position="1"/>
        <end position="33"/>
    </location>
</feature>
<evidence type="ECO:0000256" key="1">
    <source>
        <dbReference type="SAM" id="MobiDB-lite"/>
    </source>
</evidence>
<proteinExistence type="predicted"/>
<gene>
    <name evidence="3" type="ORF">GCM10022223_16700</name>
</gene>
<protein>
    <recommendedName>
        <fullName evidence="5">Integral membrane protein</fullName>
    </recommendedName>
</protein>
<feature type="transmembrane region" description="Helical" evidence="2">
    <location>
        <begin position="86"/>
        <end position="106"/>
    </location>
</feature>
<evidence type="ECO:0008006" key="5">
    <source>
        <dbReference type="Google" id="ProtNLM"/>
    </source>
</evidence>
<comment type="caution">
    <text evidence="3">The sequence shown here is derived from an EMBL/GenBank/DDBJ whole genome shotgun (WGS) entry which is preliminary data.</text>
</comment>
<accession>A0ABP6Z9P8</accession>
<evidence type="ECO:0000256" key="2">
    <source>
        <dbReference type="SAM" id="Phobius"/>
    </source>
</evidence>
<name>A0ABP6Z9P8_9ACTN</name>
<keyword evidence="4" id="KW-1185">Reference proteome</keyword>
<keyword evidence="2" id="KW-0812">Transmembrane</keyword>
<organism evidence="3 4">
    <name type="scientific">Kineosporia mesophila</name>
    <dbReference type="NCBI Taxonomy" id="566012"/>
    <lineage>
        <taxon>Bacteria</taxon>
        <taxon>Bacillati</taxon>
        <taxon>Actinomycetota</taxon>
        <taxon>Actinomycetes</taxon>
        <taxon>Kineosporiales</taxon>
        <taxon>Kineosporiaceae</taxon>
        <taxon>Kineosporia</taxon>
    </lineage>
</organism>
<dbReference type="RefSeq" id="WP_231485234.1">
    <property type="nucleotide sequence ID" value="NZ_BAAAZO010000002.1"/>
</dbReference>
<feature type="compositionally biased region" description="Pro residues" evidence="1">
    <location>
        <begin position="11"/>
        <end position="33"/>
    </location>
</feature>
<keyword evidence="2" id="KW-0472">Membrane</keyword>